<gene>
    <name evidence="1" type="ORF">F7732_00330</name>
</gene>
<sequence>MTRNINFEDMPKHEVSEKALSHLQVVMYKQDDVGVKKYGEALQSYLNYDWDAMADEEIADFLKYRQCARERKAYIVEILKAGLRADETESKDYIQIALDLLTLEGTGK</sequence>
<comment type="caution">
    <text evidence="1">The sequence shown here is derived from an EMBL/GenBank/DDBJ whole genome shotgun (WGS) entry which is preliminary data.</text>
</comment>
<dbReference type="OrthoDB" id="2723429at2"/>
<evidence type="ECO:0000313" key="1">
    <source>
        <dbReference type="EMBL" id="KAB2335058.1"/>
    </source>
</evidence>
<dbReference type="AlphaFoldDB" id="A0A7V7RPB8"/>
<dbReference type="EMBL" id="WBOT01000001">
    <property type="protein sequence ID" value="KAB2335058.1"/>
    <property type="molecule type" value="Genomic_DNA"/>
</dbReference>
<keyword evidence="2" id="KW-1185">Reference proteome</keyword>
<dbReference type="Proteomes" id="UP000441354">
    <property type="component" value="Unassembled WGS sequence"/>
</dbReference>
<proteinExistence type="predicted"/>
<evidence type="ECO:0000313" key="2">
    <source>
        <dbReference type="Proteomes" id="UP000441354"/>
    </source>
</evidence>
<protein>
    <submittedName>
        <fullName evidence="1">Uncharacterized protein</fullName>
    </submittedName>
</protein>
<accession>A0A7V7RPB8</accession>
<name>A0A7V7RPB8_9BACI</name>
<reference evidence="1 2" key="1">
    <citation type="journal article" date="2014" name="Arch. Microbiol.">
        <title>Bacillus mesophilum sp. nov., strain IITR-54T, a novel 4-chlorobiphenyl dechlorinating bacterium.</title>
        <authorList>
            <person name="Manickam N."/>
            <person name="Singh N.K."/>
            <person name="Bajaj A."/>
            <person name="Kumar R.M."/>
            <person name="Kaur G."/>
            <person name="Kaur N."/>
            <person name="Bala M."/>
            <person name="Kumar A."/>
            <person name="Mayilraj S."/>
        </authorList>
    </citation>
    <scope>NUCLEOTIDE SEQUENCE [LARGE SCALE GENOMIC DNA]</scope>
    <source>
        <strain evidence="1 2">IITR-54</strain>
    </source>
</reference>
<dbReference type="RefSeq" id="WP_151571742.1">
    <property type="nucleotide sequence ID" value="NZ_WBOT01000001.1"/>
</dbReference>
<organism evidence="1 2">
    <name type="scientific">Bacillus mesophilum</name>
    <dbReference type="NCBI Taxonomy" id="1071718"/>
    <lineage>
        <taxon>Bacteria</taxon>
        <taxon>Bacillati</taxon>
        <taxon>Bacillota</taxon>
        <taxon>Bacilli</taxon>
        <taxon>Bacillales</taxon>
        <taxon>Bacillaceae</taxon>
        <taxon>Bacillus</taxon>
    </lineage>
</organism>